<dbReference type="RefSeq" id="WP_249289955.1">
    <property type="nucleotide sequence ID" value="NZ_JACRSQ010000024.1"/>
</dbReference>
<proteinExistence type="predicted"/>
<evidence type="ECO:0000313" key="2">
    <source>
        <dbReference type="EMBL" id="MBC8544559.1"/>
    </source>
</evidence>
<organism evidence="2 3">
    <name type="scientific">Bianquea renquensis</name>
    <dbReference type="NCBI Taxonomy" id="2763661"/>
    <lineage>
        <taxon>Bacteria</taxon>
        <taxon>Bacillati</taxon>
        <taxon>Bacillota</taxon>
        <taxon>Clostridia</taxon>
        <taxon>Eubacteriales</taxon>
        <taxon>Bianqueaceae</taxon>
        <taxon>Bianquea</taxon>
    </lineage>
</organism>
<comment type="caution">
    <text evidence="2">The sequence shown here is derived from an EMBL/GenBank/DDBJ whole genome shotgun (WGS) entry which is preliminary data.</text>
</comment>
<name>A0A926DW89_9FIRM</name>
<feature type="signal peptide" evidence="1">
    <location>
        <begin position="1"/>
        <end position="23"/>
    </location>
</feature>
<sequence length="134" mass="14516">MKKVVKVISLVLLMVAVSTSTVAALPSSVTRTYDSCTVTLSLSVLSWSYSSVSCYKDGSSGVINLESFITRYSKLEKPTDTKTDYQYGGTGIGLVSKRFDVPEGYQVIQANATASVSNLAFHESVEWKINAINN</sequence>
<evidence type="ECO:0000313" key="3">
    <source>
        <dbReference type="Proteomes" id="UP000657006"/>
    </source>
</evidence>
<accession>A0A926DW89</accession>
<reference evidence="2" key="1">
    <citation type="submission" date="2020-08" db="EMBL/GenBank/DDBJ databases">
        <title>Genome public.</title>
        <authorList>
            <person name="Liu C."/>
            <person name="Sun Q."/>
        </authorList>
    </citation>
    <scope>NUCLEOTIDE SEQUENCE</scope>
    <source>
        <strain evidence="2">NSJ-32</strain>
    </source>
</reference>
<protein>
    <recommendedName>
        <fullName evidence="4">Secreted protein</fullName>
    </recommendedName>
</protein>
<keyword evidence="1" id="KW-0732">Signal</keyword>
<keyword evidence="3" id="KW-1185">Reference proteome</keyword>
<dbReference type="Proteomes" id="UP000657006">
    <property type="component" value="Unassembled WGS sequence"/>
</dbReference>
<dbReference type="AlphaFoldDB" id="A0A926DW89"/>
<dbReference type="EMBL" id="JACRSQ010000024">
    <property type="protein sequence ID" value="MBC8544559.1"/>
    <property type="molecule type" value="Genomic_DNA"/>
</dbReference>
<evidence type="ECO:0008006" key="4">
    <source>
        <dbReference type="Google" id="ProtNLM"/>
    </source>
</evidence>
<evidence type="ECO:0000256" key="1">
    <source>
        <dbReference type="SAM" id="SignalP"/>
    </source>
</evidence>
<gene>
    <name evidence="2" type="ORF">H8730_13510</name>
</gene>
<feature type="chain" id="PRO_5039329567" description="Secreted protein" evidence="1">
    <location>
        <begin position="24"/>
        <end position="134"/>
    </location>
</feature>